<dbReference type="InParanoid" id="K4CTR2"/>
<dbReference type="HOGENOM" id="CLU_3300381_0_0_1"/>
<reference evidence="1" key="2">
    <citation type="submission" date="2013-04" db="UniProtKB">
        <authorList>
            <consortium name="EnsemblPlants"/>
        </authorList>
    </citation>
    <scope>IDENTIFICATION</scope>
    <source>
        <strain evidence="1">cv. Heinz 1706</strain>
    </source>
</reference>
<keyword evidence="2" id="KW-1185">Reference proteome</keyword>
<protein>
    <submittedName>
        <fullName evidence="1">Uncharacterized protein</fullName>
    </submittedName>
</protein>
<dbReference type="Gramene" id="Solyc09g059780.1.1">
    <property type="protein sequence ID" value="Solyc09g059780.1.1"/>
    <property type="gene ID" value="Solyc09g059780.1"/>
</dbReference>
<accession>K4CTR2</accession>
<proteinExistence type="predicted"/>
<evidence type="ECO:0000313" key="1">
    <source>
        <dbReference type="EnsemblPlants" id="Solyc09g059780.1.1"/>
    </source>
</evidence>
<sequence>MASVYANVTLLHKLCIIHDFIFWRMVDSLPPFKGCSSAPE</sequence>
<dbReference type="AlphaFoldDB" id="K4CTR2"/>
<dbReference type="EnsemblPlants" id="Solyc09g059780.1.1">
    <property type="protein sequence ID" value="Solyc09g059780.1.1"/>
    <property type="gene ID" value="Solyc09g059780.1"/>
</dbReference>
<organism evidence="1">
    <name type="scientific">Solanum lycopersicum</name>
    <name type="common">Tomato</name>
    <name type="synonym">Lycopersicon esculentum</name>
    <dbReference type="NCBI Taxonomy" id="4081"/>
    <lineage>
        <taxon>Eukaryota</taxon>
        <taxon>Viridiplantae</taxon>
        <taxon>Streptophyta</taxon>
        <taxon>Embryophyta</taxon>
        <taxon>Tracheophyta</taxon>
        <taxon>Spermatophyta</taxon>
        <taxon>Magnoliopsida</taxon>
        <taxon>eudicotyledons</taxon>
        <taxon>Gunneridae</taxon>
        <taxon>Pentapetalae</taxon>
        <taxon>asterids</taxon>
        <taxon>lamiids</taxon>
        <taxon>Solanales</taxon>
        <taxon>Solanaceae</taxon>
        <taxon>Solanoideae</taxon>
        <taxon>Solaneae</taxon>
        <taxon>Solanum</taxon>
        <taxon>Solanum subgen. Lycopersicon</taxon>
    </lineage>
</organism>
<dbReference type="Proteomes" id="UP000004994">
    <property type="component" value="Chromosome 9"/>
</dbReference>
<evidence type="ECO:0000313" key="2">
    <source>
        <dbReference type="Proteomes" id="UP000004994"/>
    </source>
</evidence>
<dbReference type="PaxDb" id="4081-Solyc09g059780.1.1"/>
<name>K4CTR2_SOLLC</name>
<reference evidence="1" key="1">
    <citation type="journal article" date="2012" name="Nature">
        <title>The tomato genome sequence provides insights into fleshy fruit evolution.</title>
        <authorList>
            <consortium name="Tomato Genome Consortium"/>
        </authorList>
    </citation>
    <scope>NUCLEOTIDE SEQUENCE [LARGE SCALE GENOMIC DNA]</scope>
    <source>
        <strain evidence="1">cv. Heinz 1706</strain>
    </source>
</reference>